<dbReference type="GO" id="GO:0003678">
    <property type="term" value="F:DNA helicase activity"/>
    <property type="evidence" value="ECO:0007669"/>
    <property type="project" value="TreeGrafter"/>
</dbReference>
<evidence type="ECO:0000313" key="2">
    <source>
        <dbReference type="Proteomes" id="UP000247454"/>
    </source>
</evidence>
<reference evidence="1 2" key="1">
    <citation type="submission" date="2018-06" db="EMBL/GenBank/DDBJ databases">
        <title>Genomic Encyclopedia of Type Strains, Phase III (KMG-III): the genomes of soil and plant-associated and newly described type strains.</title>
        <authorList>
            <person name="Whitman W."/>
        </authorList>
    </citation>
    <scope>NUCLEOTIDE SEQUENCE [LARGE SCALE GENOMIC DNA]</scope>
    <source>
        <strain evidence="1 2">ORS 1419</strain>
    </source>
</reference>
<dbReference type="RefSeq" id="WP_110754546.1">
    <property type="nucleotide sequence ID" value="NZ_QJTF01000033.1"/>
</dbReference>
<dbReference type="AlphaFoldDB" id="A0A318SV35"/>
<keyword evidence="2" id="KW-1185">Reference proteome</keyword>
<protein>
    <submittedName>
        <fullName evidence="1">AAA domain-containing protein</fullName>
    </submittedName>
</protein>
<dbReference type="SUPFAM" id="SSF52540">
    <property type="entry name" value="P-loop containing nucleoside triphosphate hydrolases"/>
    <property type="match status" value="1"/>
</dbReference>
<comment type="caution">
    <text evidence="1">The sequence shown here is derived from an EMBL/GenBank/DDBJ whole genome shotgun (WGS) entry which is preliminary data.</text>
</comment>
<name>A0A318SV35_9HYPH</name>
<dbReference type="Gene3D" id="3.40.50.300">
    <property type="entry name" value="P-loop containing nucleotide triphosphate hydrolases"/>
    <property type="match status" value="1"/>
</dbReference>
<dbReference type="PANTHER" id="PTHR30153:SF2">
    <property type="entry name" value="REPLICATIVE DNA HELICASE"/>
    <property type="match status" value="1"/>
</dbReference>
<organism evidence="1 2">
    <name type="scientific">Phyllobacterium leguminum</name>
    <dbReference type="NCBI Taxonomy" id="314237"/>
    <lineage>
        <taxon>Bacteria</taxon>
        <taxon>Pseudomonadati</taxon>
        <taxon>Pseudomonadota</taxon>
        <taxon>Alphaproteobacteria</taxon>
        <taxon>Hyphomicrobiales</taxon>
        <taxon>Phyllobacteriaceae</taxon>
        <taxon>Phyllobacterium</taxon>
    </lineage>
</organism>
<dbReference type="Pfam" id="PF13481">
    <property type="entry name" value="AAA_25"/>
    <property type="match status" value="1"/>
</dbReference>
<dbReference type="PANTHER" id="PTHR30153">
    <property type="entry name" value="REPLICATIVE DNA HELICASE DNAB"/>
    <property type="match status" value="1"/>
</dbReference>
<sequence>MKLSAPIYHLKRKAKQLSRQSSIPLHEALNRIALEEGYSGWSLLVAQASAVTPAIKLFPLMTTGDLVLVGARPGHGKTLMSLELAVEAMKRGNPAMFFTLEYTGQDILDRLRALGVDRAQFDGLFRYDCSDAINANYIMEALASAPRGTVVVIDYLQLLDQRRENPSLAVQVGALRSFARKRGLIVVFVSQIDRSYDPLKKPCPGADDIRLPNPLDLKLFDKMCFLNDGVVQFYSSSYFYGITKRPRGSRLIPLRSIHTSP</sequence>
<gene>
    <name evidence="1" type="ORF">C7477_13310</name>
</gene>
<dbReference type="OrthoDB" id="7357206at2"/>
<evidence type="ECO:0000313" key="1">
    <source>
        <dbReference type="EMBL" id="PYE85265.1"/>
    </source>
</evidence>
<dbReference type="EMBL" id="QJTF01000033">
    <property type="protein sequence ID" value="PYE85265.1"/>
    <property type="molecule type" value="Genomic_DNA"/>
</dbReference>
<proteinExistence type="predicted"/>
<accession>A0A318SV35</accession>
<dbReference type="Proteomes" id="UP000247454">
    <property type="component" value="Unassembled WGS sequence"/>
</dbReference>
<dbReference type="GO" id="GO:0005829">
    <property type="term" value="C:cytosol"/>
    <property type="evidence" value="ECO:0007669"/>
    <property type="project" value="TreeGrafter"/>
</dbReference>
<dbReference type="InterPro" id="IPR027417">
    <property type="entry name" value="P-loop_NTPase"/>
</dbReference>
<dbReference type="NCBIfam" id="NF004629">
    <property type="entry name" value="PRK05973.1"/>
    <property type="match status" value="1"/>
</dbReference>